<accession>A6JH84</accession>
<protein>
    <submittedName>
        <fullName evidence="1">RCG57618, isoform CRA_d</fullName>
    </submittedName>
</protein>
<dbReference type="Proteomes" id="UP000234681">
    <property type="component" value="Chromosome 1"/>
</dbReference>
<name>A6JH84_RAT</name>
<sequence>MGNACPSMHLPTAANARMDTRGLCATRSGLWQSPVGAYSACMVTARPRPPEGHTVCAAQVFQASCVSKVREPHPDCPLQAPSPPSCCNSLIVRVPGGPCPGLSPGPEGLCHLPDHAPTVMGGMPGRVPGPGLLPGPAAEAEEAHLRVQRWDLVC</sequence>
<organism evidence="1 2">
    <name type="scientific">Rattus norvegicus</name>
    <name type="common">Rat</name>
    <dbReference type="NCBI Taxonomy" id="10116"/>
    <lineage>
        <taxon>Eukaryota</taxon>
        <taxon>Metazoa</taxon>
        <taxon>Chordata</taxon>
        <taxon>Craniata</taxon>
        <taxon>Vertebrata</taxon>
        <taxon>Euteleostomi</taxon>
        <taxon>Mammalia</taxon>
        <taxon>Eutheria</taxon>
        <taxon>Euarchontoglires</taxon>
        <taxon>Glires</taxon>
        <taxon>Rodentia</taxon>
        <taxon>Myomorpha</taxon>
        <taxon>Muroidea</taxon>
        <taxon>Muridae</taxon>
        <taxon>Murinae</taxon>
        <taxon>Rattus</taxon>
    </lineage>
</organism>
<proteinExistence type="predicted"/>
<gene>
    <name evidence="1" type="ORF">rCG_57618</name>
</gene>
<dbReference type="AlphaFoldDB" id="A6JH84"/>
<evidence type="ECO:0000313" key="1">
    <source>
        <dbReference type="EMBL" id="EDL94210.1"/>
    </source>
</evidence>
<reference evidence="2" key="1">
    <citation type="submission" date="2005-09" db="EMBL/GenBank/DDBJ databases">
        <authorList>
            <person name="Mural R.J."/>
            <person name="Li P.W."/>
            <person name="Adams M.D."/>
            <person name="Amanatides P.G."/>
            <person name="Baden-Tillson H."/>
            <person name="Barnstead M."/>
            <person name="Chin S.H."/>
            <person name="Dew I."/>
            <person name="Evans C.A."/>
            <person name="Ferriera S."/>
            <person name="Flanigan M."/>
            <person name="Fosler C."/>
            <person name="Glodek A."/>
            <person name="Gu Z."/>
            <person name="Holt R.A."/>
            <person name="Jennings D."/>
            <person name="Kraft C.L."/>
            <person name="Lu F."/>
            <person name="Nguyen T."/>
            <person name="Nusskern D.R."/>
            <person name="Pfannkoch C.M."/>
            <person name="Sitter C."/>
            <person name="Sutton G.G."/>
            <person name="Venter J.C."/>
            <person name="Wang Z."/>
            <person name="Woodage T."/>
            <person name="Zheng X.H."/>
            <person name="Zhong F."/>
        </authorList>
    </citation>
    <scope>NUCLEOTIDE SEQUENCE [LARGE SCALE GENOMIC DNA]</scope>
    <source>
        <strain>BN</strain>
        <strain evidence="2">Sprague-Dawley</strain>
    </source>
</reference>
<dbReference type="EMBL" id="CH473986">
    <property type="protein sequence ID" value="EDL94210.1"/>
    <property type="molecule type" value="Genomic_DNA"/>
</dbReference>
<evidence type="ECO:0000313" key="2">
    <source>
        <dbReference type="Proteomes" id="UP000234681"/>
    </source>
</evidence>